<dbReference type="Proteomes" id="UP000245626">
    <property type="component" value="Unassembled WGS sequence"/>
</dbReference>
<evidence type="ECO:0000313" key="2">
    <source>
        <dbReference type="Proteomes" id="UP000245626"/>
    </source>
</evidence>
<keyword evidence="2" id="KW-1185">Reference proteome</keyword>
<sequence>MRNRSWRPVPDSNRTDASHGLTAMMRRRHVGSVDPQARGWTEEEEERIMTSKVDLSVIVLMSLATHLPNPFRFFSFPNPNLGLPAPPPNPTHSFPFDMASAEGLPSYPMDDPHSEPALSPWTRAIPNPSFLSPSSNLIDYGLFAAIWEHARLRNASKRKASMRHAVSRRFCNAIFIFTLPKFKGW</sequence>
<gene>
    <name evidence="1" type="ORF">IE53DRAFT_391242</name>
</gene>
<name>A0ACD0NLE0_9BASI</name>
<evidence type="ECO:0000313" key="1">
    <source>
        <dbReference type="EMBL" id="PWN46587.1"/>
    </source>
</evidence>
<organism evidence="1 2">
    <name type="scientific">Violaceomyces palustris</name>
    <dbReference type="NCBI Taxonomy" id="1673888"/>
    <lineage>
        <taxon>Eukaryota</taxon>
        <taxon>Fungi</taxon>
        <taxon>Dikarya</taxon>
        <taxon>Basidiomycota</taxon>
        <taxon>Ustilaginomycotina</taxon>
        <taxon>Ustilaginomycetes</taxon>
        <taxon>Violaceomycetales</taxon>
        <taxon>Violaceomycetaceae</taxon>
        <taxon>Violaceomyces</taxon>
    </lineage>
</organism>
<proteinExistence type="predicted"/>
<reference evidence="1 2" key="1">
    <citation type="journal article" date="2018" name="Mol. Biol. Evol.">
        <title>Broad Genomic Sampling Reveals a Smut Pathogenic Ancestry of the Fungal Clade Ustilaginomycotina.</title>
        <authorList>
            <person name="Kijpornyongpan T."/>
            <person name="Mondo S.J."/>
            <person name="Barry K."/>
            <person name="Sandor L."/>
            <person name="Lee J."/>
            <person name="Lipzen A."/>
            <person name="Pangilinan J."/>
            <person name="LaButti K."/>
            <person name="Hainaut M."/>
            <person name="Henrissat B."/>
            <person name="Grigoriev I.V."/>
            <person name="Spatafora J.W."/>
            <person name="Aime M.C."/>
        </authorList>
    </citation>
    <scope>NUCLEOTIDE SEQUENCE [LARGE SCALE GENOMIC DNA]</scope>
    <source>
        <strain evidence="1 2">SA 807</strain>
    </source>
</reference>
<dbReference type="EMBL" id="KZ820869">
    <property type="protein sequence ID" value="PWN46587.1"/>
    <property type="molecule type" value="Genomic_DNA"/>
</dbReference>
<accession>A0ACD0NLE0</accession>
<protein>
    <submittedName>
        <fullName evidence="1">Uncharacterized protein</fullName>
    </submittedName>
</protein>